<evidence type="ECO:0000313" key="2">
    <source>
        <dbReference type="EMBL" id="EON93269.1"/>
    </source>
</evidence>
<dbReference type="OrthoDB" id="6364065at2"/>
<keyword evidence="1" id="KW-1133">Transmembrane helix</keyword>
<dbReference type="EMBL" id="ASAD01000007">
    <property type="protein sequence ID" value="EON93269.1"/>
    <property type="molecule type" value="Genomic_DNA"/>
</dbReference>
<proteinExistence type="predicted"/>
<reference evidence="2 3" key="1">
    <citation type="journal article" date="2013" name="Genome Announc.">
        <title>Draft Genome Sequence of the Moderately Halophilic Bacterium Marinobacter lipolyticus Strain SM19.</title>
        <authorList>
            <person name="Papke R.T."/>
            <person name="de la Haba R.R."/>
            <person name="Infante-Dominguez C."/>
            <person name="Perez D."/>
            <person name="Sanchez-Porro C."/>
            <person name="Lapierre P."/>
            <person name="Ventosa A."/>
        </authorList>
    </citation>
    <scope>NUCLEOTIDE SEQUENCE [LARGE SCALE GENOMIC DNA]</scope>
    <source>
        <strain evidence="2 3">SM19</strain>
    </source>
</reference>
<name>R8B421_9GAMM</name>
<evidence type="ECO:0008006" key="4">
    <source>
        <dbReference type="Google" id="ProtNLM"/>
    </source>
</evidence>
<dbReference type="PATRIC" id="fig|1318628.3.peg.898"/>
<organism evidence="2 3">
    <name type="scientific">Marinobacter lipolyticus SM19</name>
    <dbReference type="NCBI Taxonomy" id="1318628"/>
    <lineage>
        <taxon>Bacteria</taxon>
        <taxon>Pseudomonadati</taxon>
        <taxon>Pseudomonadota</taxon>
        <taxon>Gammaproteobacteria</taxon>
        <taxon>Pseudomonadales</taxon>
        <taxon>Marinobacteraceae</taxon>
        <taxon>Marinobacter</taxon>
    </lineage>
</organism>
<keyword evidence="1" id="KW-0812">Transmembrane</keyword>
<accession>R8B421</accession>
<dbReference type="Proteomes" id="UP000016540">
    <property type="component" value="Unassembled WGS sequence"/>
</dbReference>
<evidence type="ECO:0000256" key="1">
    <source>
        <dbReference type="SAM" id="Phobius"/>
    </source>
</evidence>
<evidence type="ECO:0000313" key="3">
    <source>
        <dbReference type="Proteomes" id="UP000016540"/>
    </source>
</evidence>
<dbReference type="HOGENOM" id="CLU_1228705_0_0_6"/>
<keyword evidence="1" id="KW-0472">Membrane</keyword>
<dbReference type="STRING" id="1318628.MARLIPOL_04525"/>
<keyword evidence="3" id="KW-1185">Reference proteome</keyword>
<dbReference type="RefSeq" id="WP_012136904.1">
    <property type="nucleotide sequence ID" value="NZ_KE007306.1"/>
</dbReference>
<gene>
    <name evidence="2" type="ORF">MARLIPOL_04525</name>
</gene>
<dbReference type="AlphaFoldDB" id="R8B421"/>
<feature type="transmembrane region" description="Helical" evidence="1">
    <location>
        <begin position="98"/>
        <end position="116"/>
    </location>
</feature>
<sequence>MTVASNQTETINLDHWVLPDLELERPGWGVPQRDSWKADSRFRQVNARRKTGTVFTRFNRHFLAIKAYHKQRPLPEAVIDLAFVEQSPREVRDYKPRFWLAAASLMTIPLALFSLLPTDPLWLVPPIATALMLMVIALQLREHYFEFLALNSDVVVFRLDAGLPDKVRADAFIEELATSIASAQRVLPAGRQRIPVAVAEMRRLSEDGVISREEYEAIKRNWFRI</sequence>
<feature type="transmembrane region" description="Helical" evidence="1">
    <location>
        <begin position="122"/>
        <end position="140"/>
    </location>
</feature>
<protein>
    <recommendedName>
        <fullName evidence="4">SHOCT domain-containing protein</fullName>
    </recommendedName>
</protein>
<comment type="caution">
    <text evidence="2">The sequence shown here is derived from an EMBL/GenBank/DDBJ whole genome shotgun (WGS) entry which is preliminary data.</text>
</comment>